<dbReference type="GO" id="GO:0004799">
    <property type="term" value="F:thymidylate synthase activity"/>
    <property type="evidence" value="ECO:0007669"/>
    <property type="project" value="TreeGrafter"/>
</dbReference>
<dbReference type="Pfam" id="PF00303">
    <property type="entry name" value="Thymidylat_synt"/>
    <property type="match status" value="1"/>
</dbReference>
<proteinExistence type="predicted"/>
<dbReference type="GO" id="GO:0032259">
    <property type="term" value="P:methylation"/>
    <property type="evidence" value="ECO:0007669"/>
    <property type="project" value="UniProtKB-KW"/>
</dbReference>
<reference evidence="4" key="1">
    <citation type="submission" date="2020-04" db="EMBL/GenBank/DDBJ databases">
        <title>Advantages and limits of metagenomic assembly and binning of a giant virus.</title>
        <authorList>
            <person name="Schulz F."/>
            <person name="Andreani J."/>
            <person name="Francis R."/>
            <person name="Boudjemaa H."/>
            <person name="Bou Khalil J.Y."/>
            <person name="Lee J."/>
            <person name="La Scola B."/>
            <person name="Woyke T."/>
        </authorList>
    </citation>
    <scope>NUCLEOTIDE SEQUENCE</scope>
    <source>
        <strain evidence="4">FV2/VV64</strain>
    </source>
</reference>
<protein>
    <submittedName>
        <fullName evidence="4">Thymidylate synthase/dCMp hydroxymethylase</fullName>
    </submittedName>
</protein>
<sequence length="280" mass="33179">MNSTKNNSIYSSFSEAYLSTLRDIYQNGDELSGITKEEYLTGNSNQEYNISDPIMQNDNYYYNRAASKELLNYSFTITKPSLEERLTTRSEKHNRIIQNYTDKETELFDRGDIHNMGTLSKVWDLIKNPDGTVNANYGYMVYHINDAGNEKYAPDEKPTNQWTWAREMLIRNKNTLQAYCHFNRPKDQWKGNLDQPCTMYIQFIIRKDELHLHGYMRSNDIVYGTPYNIAYFIKLMYRMLDELITVYPNLKIGNYTHHATGIHYYKRNEDRVREMLGYTI</sequence>
<evidence type="ECO:0000256" key="1">
    <source>
        <dbReference type="ARBA" id="ARBA00022603"/>
    </source>
</evidence>
<dbReference type="InterPro" id="IPR023451">
    <property type="entry name" value="Thymidate_synth/dCMP_Mease_dom"/>
</dbReference>
<evidence type="ECO:0000259" key="3">
    <source>
        <dbReference type="Pfam" id="PF00303"/>
    </source>
</evidence>
<dbReference type="PANTHER" id="PTHR11548">
    <property type="entry name" value="THYMIDYLATE SYNTHASE 1"/>
    <property type="match status" value="1"/>
</dbReference>
<dbReference type="PANTHER" id="PTHR11548:SF1">
    <property type="entry name" value="THYMIDYLATE SYNTHASE 1"/>
    <property type="match status" value="1"/>
</dbReference>
<accession>A0A7D3QX04</accession>
<keyword evidence="2" id="KW-0808">Transferase</keyword>
<dbReference type="Gene3D" id="3.30.572.10">
    <property type="entry name" value="Thymidylate synthase/dCMP hydroxymethylase domain"/>
    <property type="match status" value="1"/>
</dbReference>
<dbReference type="SUPFAM" id="SSF55831">
    <property type="entry name" value="Thymidylate synthase/dCMP hydroxymethylase"/>
    <property type="match status" value="1"/>
</dbReference>
<dbReference type="EMBL" id="MT418681">
    <property type="protein sequence ID" value="QKF94906.1"/>
    <property type="molecule type" value="Genomic_DNA"/>
</dbReference>
<gene>
    <name evidence="4" type="ORF">Fadolivirus_2_20</name>
</gene>
<organism evidence="4">
    <name type="scientific">Fadolivirus 2</name>
    <dbReference type="NCBI Taxonomy" id="2740747"/>
    <lineage>
        <taxon>Viruses</taxon>
        <taxon>Varidnaviria</taxon>
        <taxon>Bamfordvirae</taxon>
        <taxon>Nucleocytoviricota</taxon>
        <taxon>Megaviricetes</taxon>
        <taxon>Imitervirales</taxon>
        <taxon>Mimiviridae</taxon>
        <taxon>Klosneuvirinae</taxon>
        <taxon>Fadolivirus</taxon>
    </lineage>
</organism>
<dbReference type="InterPro" id="IPR045097">
    <property type="entry name" value="Thymidate_synth/dCMP_Mease"/>
</dbReference>
<feature type="domain" description="Thymidylate synthase/dCMP hydroxymethylase" evidence="3">
    <location>
        <begin position="120"/>
        <end position="276"/>
    </location>
</feature>
<name>A0A7D3QX04_9VIRU</name>
<evidence type="ECO:0000256" key="2">
    <source>
        <dbReference type="ARBA" id="ARBA00022679"/>
    </source>
</evidence>
<dbReference type="GO" id="GO:0006231">
    <property type="term" value="P:dTMP biosynthetic process"/>
    <property type="evidence" value="ECO:0007669"/>
    <property type="project" value="TreeGrafter"/>
</dbReference>
<evidence type="ECO:0000313" key="4">
    <source>
        <dbReference type="EMBL" id="QKF94906.1"/>
    </source>
</evidence>
<dbReference type="InterPro" id="IPR036926">
    <property type="entry name" value="Thymidate_synth/dCMP_Mease_sf"/>
</dbReference>
<keyword evidence="1 4" id="KW-0489">Methyltransferase</keyword>